<organism evidence="1 2">
    <name type="scientific">Wickerhamomyces mucosus</name>
    <dbReference type="NCBI Taxonomy" id="1378264"/>
    <lineage>
        <taxon>Eukaryota</taxon>
        <taxon>Fungi</taxon>
        <taxon>Dikarya</taxon>
        <taxon>Ascomycota</taxon>
        <taxon>Saccharomycotina</taxon>
        <taxon>Saccharomycetes</taxon>
        <taxon>Phaffomycetales</taxon>
        <taxon>Wickerhamomycetaceae</taxon>
        <taxon>Wickerhamomyces</taxon>
    </lineage>
</organism>
<reference evidence="1" key="1">
    <citation type="journal article" date="2021" name="Open Biol.">
        <title>Shared evolutionary footprints suggest mitochondrial oxidative damage underlies multiple complex I losses in fungi.</title>
        <authorList>
            <person name="Schikora-Tamarit M.A."/>
            <person name="Marcet-Houben M."/>
            <person name="Nosek J."/>
            <person name="Gabaldon T."/>
        </authorList>
    </citation>
    <scope>NUCLEOTIDE SEQUENCE</scope>
    <source>
        <strain evidence="1">CBS6341</strain>
    </source>
</reference>
<comment type="caution">
    <text evidence="1">The sequence shown here is derived from an EMBL/GenBank/DDBJ whole genome shotgun (WGS) entry which is preliminary data.</text>
</comment>
<name>A0A9P8TDS7_9ASCO</name>
<proteinExistence type="predicted"/>
<accession>A0A9P8TDS7</accession>
<keyword evidence="2" id="KW-1185">Reference proteome</keyword>
<dbReference type="AlphaFoldDB" id="A0A9P8TDS7"/>
<gene>
    <name evidence="1" type="ORF">WICMUC_002911</name>
</gene>
<reference evidence="1" key="2">
    <citation type="submission" date="2021-01" db="EMBL/GenBank/DDBJ databases">
        <authorList>
            <person name="Schikora-Tamarit M.A."/>
        </authorList>
    </citation>
    <scope>NUCLEOTIDE SEQUENCE</scope>
    <source>
        <strain evidence="1">CBS6341</strain>
    </source>
</reference>
<dbReference type="Proteomes" id="UP000769528">
    <property type="component" value="Unassembled WGS sequence"/>
</dbReference>
<evidence type="ECO:0000313" key="1">
    <source>
        <dbReference type="EMBL" id="KAH3675079.1"/>
    </source>
</evidence>
<evidence type="ECO:0000313" key="2">
    <source>
        <dbReference type="Proteomes" id="UP000769528"/>
    </source>
</evidence>
<sequence length="106" mass="11028">MVEVTKPIAVVDWVKTASVPVVIEPPVDVTKEIEETVVVVTISLTSVTWEAVDTVAISSIPVEVRAVDPLANDDGLDSTLEAPVAPLAVVVAGDAVTVLETLTVVI</sequence>
<protein>
    <submittedName>
        <fullName evidence="1">Uncharacterized protein</fullName>
    </submittedName>
</protein>
<dbReference type="EMBL" id="JAEUBF010000782">
    <property type="protein sequence ID" value="KAH3675079.1"/>
    <property type="molecule type" value="Genomic_DNA"/>
</dbReference>